<dbReference type="GO" id="GO:0008977">
    <property type="term" value="F:prephenate dehydrogenase (NAD+) activity"/>
    <property type="evidence" value="ECO:0007669"/>
    <property type="project" value="InterPro"/>
</dbReference>
<feature type="domain" description="Prephenate/arogenate dehydrogenase" evidence="2">
    <location>
        <begin position="1"/>
        <end position="248"/>
    </location>
</feature>
<protein>
    <submittedName>
        <fullName evidence="3">Prephenate dehydrogenase/arogenate dehydrogenase family protein</fullName>
    </submittedName>
</protein>
<dbReference type="InterPro" id="IPR050812">
    <property type="entry name" value="Preph/Arog_dehydrog"/>
</dbReference>
<name>A0A4D6HGU4_9EURY</name>
<dbReference type="Proteomes" id="UP000296706">
    <property type="component" value="Chromosome"/>
</dbReference>
<dbReference type="InterPro" id="IPR008927">
    <property type="entry name" value="6-PGluconate_DH-like_C_sf"/>
</dbReference>
<accession>A0A4D6HGU4</accession>
<dbReference type="GO" id="GO:0004665">
    <property type="term" value="F:prephenate dehydrogenase (NADP+) activity"/>
    <property type="evidence" value="ECO:0007669"/>
    <property type="project" value="InterPro"/>
</dbReference>
<evidence type="ECO:0000313" key="3">
    <source>
        <dbReference type="EMBL" id="QCC51987.1"/>
    </source>
</evidence>
<dbReference type="InterPro" id="IPR036291">
    <property type="entry name" value="NAD(P)-bd_dom_sf"/>
</dbReference>
<keyword evidence="4" id="KW-1185">Reference proteome</keyword>
<dbReference type="InterPro" id="IPR046826">
    <property type="entry name" value="PDH_N"/>
</dbReference>
<reference evidence="3 4" key="1">
    <citation type="journal article" date="2019" name="Nat. Commun.">
        <title>A new type of DNA phosphorothioation-based antiviral system in archaea.</title>
        <authorList>
            <person name="Xiong L."/>
            <person name="Liu S."/>
            <person name="Chen S."/>
            <person name="Xiao Y."/>
            <person name="Zhu B."/>
            <person name="Gao Y."/>
            <person name="Zhang Y."/>
            <person name="Chen B."/>
            <person name="Luo J."/>
            <person name="Deng Z."/>
            <person name="Chen X."/>
            <person name="Wang L."/>
            <person name="Chen S."/>
        </authorList>
    </citation>
    <scope>NUCLEOTIDE SEQUENCE [LARGE SCALE GENOMIC DNA]</scope>
    <source>
        <strain evidence="3 4">CBA1105</strain>
    </source>
</reference>
<dbReference type="Gene3D" id="1.10.3660.10">
    <property type="entry name" value="6-phosphogluconate dehydrogenase C-terminal like domain"/>
    <property type="match status" value="1"/>
</dbReference>
<dbReference type="Pfam" id="PF02153">
    <property type="entry name" value="PDH_N"/>
    <property type="match status" value="1"/>
</dbReference>
<evidence type="ECO:0000313" key="4">
    <source>
        <dbReference type="Proteomes" id="UP000296706"/>
    </source>
</evidence>
<dbReference type="PANTHER" id="PTHR21363:SF0">
    <property type="entry name" value="PREPHENATE DEHYDROGENASE [NADP(+)]"/>
    <property type="match status" value="1"/>
</dbReference>
<dbReference type="KEGG" id="hsn:DV733_12450"/>
<dbReference type="Gene3D" id="3.40.50.720">
    <property type="entry name" value="NAD(P)-binding Rossmann-like Domain"/>
    <property type="match status" value="1"/>
</dbReference>
<dbReference type="OrthoDB" id="24743at2157"/>
<evidence type="ECO:0000259" key="2">
    <source>
        <dbReference type="PROSITE" id="PS51176"/>
    </source>
</evidence>
<evidence type="ECO:0000256" key="1">
    <source>
        <dbReference type="ARBA" id="ARBA00023002"/>
    </source>
</evidence>
<dbReference type="PROSITE" id="PS51176">
    <property type="entry name" value="PDH_ADH"/>
    <property type="match status" value="1"/>
</dbReference>
<proteinExistence type="predicted"/>
<dbReference type="GeneID" id="39848685"/>
<gene>
    <name evidence="3" type="ORF">DV733_12450</name>
</gene>
<dbReference type="STRING" id="1457250.GCA_000755225_00397"/>
<dbReference type="RefSeq" id="WP_049994406.1">
    <property type="nucleotide sequence ID" value="NZ_CP031310.1"/>
</dbReference>
<organism evidence="3 4">
    <name type="scientific">Halapricum salinum</name>
    <dbReference type="NCBI Taxonomy" id="1457250"/>
    <lineage>
        <taxon>Archaea</taxon>
        <taxon>Methanobacteriati</taxon>
        <taxon>Methanobacteriota</taxon>
        <taxon>Stenosarchaea group</taxon>
        <taxon>Halobacteria</taxon>
        <taxon>Halobacteriales</taxon>
        <taxon>Haloarculaceae</taxon>
        <taxon>Halapricum</taxon>
    </lineage>
</organism>
<dbReference type="GO" id="GO:0006571">
    <property type="term" value="P:tyrosine biosynthetic process"/>
    <property type="evidence" value="ECO:0007669"/>
    <property type="project" value="InterPro"/>
</dbReference>
<dbReference type="EMBL" id="CP031310">
    <property type="protein sequence ID" value="QCC51987.1"/>
    <property type="molecule type" value="Genomic_DNA"/>
</dbReference>
<dbReference type="InterPro" id="IPR003099">
    <property type="entry name" value="Prephen_DH"/>
</dbReference>
<dbReference type="AlphaFoldDB" id="A0A4D6HGU4"/>
<sequence length="248" mass="25900">MNVLVVGAGEMGRWFASALRDGSDATVEIAFCDADPAVAEAAADLLDARVVALDTAATFDVVCVAVPIPAAEEVIARFADRTDAAMVDLAGYMAGPLAAMREHASERQRVSLHPLFAAENAPGNVAAVVDSDGPTVEAIRGALAARGNTWVATDAETHDEAMETVQAAAHTAVLAFGLAARDIPDEFQTPISAGLFDLLEQVTGNDPRVYADIQATFDGAGAVADAARKIADADRETFEALYREADLR</sequence>
<keyword evidence="1" id="KW-0560">Oxidoreductase</keyword>
<dbReference type="PANTHER" id="PTHR21363">
    <property type="entry name" value="PREPHENATE DEHYDROGENASE"/>
    <property type="match status" value="1"/>
</dbReference>
<dbReference type="SUPFAM" id="SSF51735">
    <property type="entry name" value="NAD(P)-binding Rossmann-fold domains"/>
    <property type="match status" value="1"/>
</dbReference>
<dbReference type="SUPFAM" id="SSF48179">
    <property type="entry name" value="6-phosphogluconate dehydrogenase C-terminal domain-like"/>
    <property type="match status" value="1"/>
</dbReference>
<dbReference type="GO" id="GO:0070403">
    <property type="term" value="F:NAD+ binding"/>
    <property type="evidence" value="ECO:0007669"/>
    <property type="project" value="InterPro"/>
</dbReference>